<keyword evidence="6" id="KW-1133">Transmembrane helix</keyword>
<evidence type="ECO:0000256" key="2">
    <source>
        <dbReference type="ARBA" id="ARBA00005695"/>
    </source>
</evidence>
<proteinExistence type="inferred from homology"/>
<dbReference type="EMBL" id="CP035631">
    <property type="protein sequence ID" value="WFF41526.1"/>
    <property type="molecule type" value="Genomic_DNA"/>
</dbReference>
<dbReference type="SUPFAM" id="SSF53850">
    <property type="entry name" value="Periplasmic binding protein-like II"/>
    <property type="match status" value="1"/>
</dbReference>
<evidence type="ECO:0000256" key="6">
    <source>
        <dbReference type="SAM" id="Phobius"/>
    </source>
</evidence>
<comment type="similarity">
    <text evidence="2">Belongs to the bacterial solute-binding protein 5 family.</text>
</comment>
<dbReference type="Gene3D" id="3.90.76.10">
    <property type="entry name" value="Dipeptide-binding Protein, Domain 1"/>
    <property type="match status" value="1"/>
</dbReference>
<protein>
    <submittedName>
        <fullName evidence="8">ABC transporter substrate-binding protein</fullName>
    </submittedName>
</protein>
<dbReference type="Gene3D" id="3.40.190.10">
    <property type="entry name" value="Periplasmic binding protein-like II"/>
    <property type="match status" value="1"/>
</dbReference>
<dbReference type="Proteomes" id="UP001321526">
    <property type="component" value="Chromosome"/>
</dbReference>
<dbReference type="NCBIfam" id="TIGR01409">
    <property type="entry name" value="TAT_signal_seq"/>
    <property type="match status" value="1"/>
</dbReference>
<evidence type="ECO:0000313" key="8">
    <source>
        <dbReference type="EMBL" id="WFF41526.1"/>
    </source>
</evidence>
<feature type="transmembrane region" description="Helical" evidence="6">
    <location>
        <begin position="44"/>
        <end position="65"/>
    </location>
</feature>
<keyword evidence="4" id="KW-0732">Signal</keyword>
<dbReference type="InterPro" id="IPR019546">
    <property type="entry name" value="TAT_signal_bac_arc"/>
</dbReference>
<dbReference type="RefSeq" id="WP_110690806.1">
    <property type="nucleotide sequence ID" value="NZ_CP035631.1"/>
</dbReference>
<dbReference type="PANTHER" id="PTHR30290:SF10">
    <property type="entry name" value="PERIPLASMIC OLIGOPEPTIDE-BINDING PROTEIN-RELATED"/>
    <property type="match status" value="1"/>
</dbReference>
<dbReference type="PIRSF" id="PIRSF002741">
    <property type="entry name" value="MppA"/>
    <property type="match status" value="1"/>
</dbReference>
<keyword evidence="6" id="KW-0472">Membrane</keyword>
<evidence type="ECO:0000256" key="5">
    <source>
        <dbReference type="SAM" id="MobiDB-lite"/>
    </source>
</evidence>
<organism evidence="8 9">
    <name type="scientific">Salinicola endophyticus</name>
    <dbReference type="NCBI Taxonomy" id="1949083"/>
    <lineage>
        <taxon>Bacteria</taxon>
        <taxon>Pseudomonadati</taxon>
        <taxon>Pseudomonadota</taxon>
        <taxon>Gammaproteobacteria</taxon>
        <taxon>Oceanospirillales</taxon>
        <taxon>Halomonadaceae</taxon>
        <taxon>Salinicola</taxon>
    </lineage>
</organism>
<accession>A0ABY8FK00</accession>
<dbReference type="InterPro" id="IPR000914">
    <property type="entry name" value="SBP_5_dom"/>
</dbReference>
<dbReference type="Pfam" id="PF00496">
    <property type="entry name" value="SBP_bac_5"/>
    <property type="match status" value="1"/>
</dbReference>
<evidence type="ECO:0000256" key="4">
    <source>
        <dbReference type="ARBA" id="ARBA00022729"/>
    </source>
</evidence>
<dbReference type="PANTHER" id="PTHR30290">
    <property type="entry name" value="PERIPLASMIC BINDING COMPONENT OF ABC TRANSPORTER"/>
    <property type="match status" value="1"/>
</dbReference>
<evidence type="ECO:0000256" key="1">
    <source>
        <dbReference type="ARBA" id="ARBA00004196"/>
    </source>
</evidence>
<gene>
    <name evidence="8" type="ORF">EVC62_08430</name>
</gene>
<name>A0ABY8FK00_9GAMM</name>
<evidence type="ECO:0000313" key="9">
    <source>
        <dbReference type="Proteomes" id="UP001321526"/>
    </source>
</evidence>
<feature type="compositionally biased region" description="Basic and acidic residues" evidence="5">
    <location>
        <begin position="1"/>
        <end position="16"/>
    </location>
</feature>
<dbReference type="InterPro" id="IPR039424">
    <property type="entry name" value="SBP_5"/>
</dbReference>
<sequence>MTRHDNSRDNRHDNNSDKLTSPQESLQIYRAMQRGLSRRDAMKLLGAAGVLAMGMGGVPGLSPAFAAGGEATPQRGGRIRVAAHSSSTKDSLDPALGATAIDYCRAFMFYNGLTQFDPDLRPQPCLAESFETTDSGSRWVFVLRQGVTFHDGKALTPQDVIYSIMRHKDPAVGSKVLSMVEQIDSIRALDQRRVEFNLSSPNIELPSILAVSHLVIVADGTQDFSKGNGTGAFRCQEFSPGVRSVGVRNENYWRSGYPYLDAIELVGISDESSRVNALLSGDVQMINNLGGNAAERVKQSQSAVLKATNSGNYTDLVMRFDQQPTSRPAFREAMKYLFDREQIKRVALRGYGEIANDQPIPPGTPYYFDGLPQREYDPERAASLLQKAGVAGATVPIVASPAANYSEDMAVLLQQSAAAAGLKLNINRVPADGYWSNHWMKHPLGFGNINPRPTANILLSQFFLSSAAWNESGWKNPHFDQLVIAARGEPDEAKRKQMYADMQTLIHNEGGIGIPVFLSDTEGYDSRIGGMDRTVPLGSFMGYMFAEYVWWKG</sequence>
<keyword evidence="9" id="KW-1185">Reference proteome</keyword>
<dbReference type="InterPro" id="IPR030678">
    <property type="entry name" value="Peptide/Ni-bd"/>
</dbReference>
<keyword evidence="3" id="KW-0813">Transport</keyword>
<dbReference type="CDD" id="cd08503">
    <property type="entry name" value="PBP2_NikA_DppA_OppA_like_17"/>
    <property type="match status" value="1"/>
</dbReference>
<reference evidence="8 9" key="1">
    <citation type="submission" date="2019-01" db="EMBL/GenBank/DDBJ databases">
        <title>Genome sequence of Salinicola endophyticus REST5.</title>
        <authorList>
            <person name="Nascimento F.X."/>
        </authorList>
    </citation>
    <scope>NUCLEOTIDE SEQUENCE [LARGE SCALE GENOMIC DNA]</scope>
    <source>
        <strain evidence="8 9">REST5</strain>
    </source>
</reference>
<evidence type="ECO:0000259" key="7">
    <source>
        <dbReference type="Pfam" id="PF00496"/>
    </source>
</evidence>
<keyword evidence="6" id="KW-0812">Transmembrane</keyword>
<dbReference type="InterPro" id="IPR006311">
    <property type="entry name" value="TAT_signal"/>
</dbReference>
<feature type="region of interest" description="Disordered" evidence="5">
    <location>
        <begin position="1"/>
        <end position="25"/>
    </location>
</feature>
<evidence type="ECO:0000256" key="3">
    <source>
        <dbReference type="ARBA" id="ARBA00022448"/>
    </source>
</evidence>
<dbReference type="PROSITE" id="PS51318">
    <property type="entry name" value="TAT"/>
    <property type="match status" value="1"/>
</dbReference>
<feature type="domain" description="Solute-binding protein family 5" evidence="7">
    <location>
        <begin position="122"/>
        <end position="464"/>
    </location>
</feature>
<comment type="subcellular location">
    <subcellularLocation>
        <location evidence="1">Cell envelope</location>
    </subcellularLocation>
</comment>
<dbReference type="Gene3D" id="3.10.105.10">
    <property type="entry name" value="Dipeptide-binding Protein, Domain 3"/>
    <property type="match status" value="1"/>
</dbReference>